<sequence>MPEDATDTGDPPGEVPAPSPDGTRRRRWKPGRRARRLLAAVLAAFVAATVFSLGYNAATAGRAEEPGGMRFVPADGIRTRYRAWGGDGPPVVLVHGFAESADTWSRVGGLLAAHRRVYALDLSGWGYSRRRGPYDAEHGAAQVLGFLDAMRLDRAVLVGHSTGAAVVAEAALRAPGRVGGLVLLDGDALDTGAGAGADGLKRVLIDPYRTTLLRLAVRSDWVIRRIYGAQCGPACPRLDDAGVDQWRRPLQVAGAEHALWSMKGVVGLPAARVAELARVAVPKKVVFGSEDEVFSRSSPYDTAKAIGAPAPTIIPGARHLALISHSGQVADAITTLR</sequence>
<dbReference type="Pfam" id="PF00561">
    <property type="entry name" value="Abhydrolase_1"/>
    <property type="match status" value="1"/>
</dbReference>
<keyword evidence="4" id="KW-0378">Hydrolase</keyword>
<feature type="domain" description="AB hydrolase-1" evidence="3">
    <location>
        <begin position="89"/>
        <end position="219"/>
    </location>
</feature>
<keyword evidence="2" id="KW-0812">Transmembrane</keyword>
<evidence type="ECO:0000313" key="5">
    <source>
        <dbReference type="Proteomes" id="UP001569904"/>
    </source>
</evidence>
<dbReference type="GO" id="GO:0016787">
    <property type="term" value="F:hydrolase activity"/>
    <property type="evidence" value="ECO:0007669"/>
    <property type="project" value="UniProtKB-KW"/>
</dbReference>
<dbReference type="Proteomes" id="UP001569904">
    <property type="component" value="Unassembled WGS sequence"/>
</dbReference>
<name>A0ABV4QUU7_9ACTN</name>
<proteinExistence type="predicted"/>
<dbReference type="PRINTS" id="PR00111">
    <property type="entry name" value="ABHYDROLASE"/>
</dbReference>
<gene>
    <name evidence="4" type="ORF">SM436_11875</name>
</gene>
<evidence type="ECO:0000256" key="1">
    <source>
        <dbReference type="SAM" id="MobiDB-lite"/>
    </source>
</evidence>
<evidence type="ECO:0000313" key="4">
    <source>
        <dbReference type="EMBL" id="MFA1554384.1"/>
    </source>
</evidence>
<protein>
    <submittedName>
        <fullName evidence="4">Alpha/beta hydrolase</fullName>
    </submittedName>
</protein>
<dbReference type="PANTHER" id="PTHR43689">
    <property type="entry name" value="HYDROLASE"/>
    <property type="match status" value="1"/>
</dbReference>
<accession>A0ABV4QUU7</accession>
<dbReference type="RefSeq" id="WP_371940782.1">
    <property type="nucleotide sequence ID" value="NZ_JAXCEH010000005.1"/>
</dbReference>
<dbReference type="PANTHER" id="PTHR43689:SF8">
    <property type="entry name" value="ALPHA_BETA-HYDROLASES SUPERFAMILY PROTEIN"/>
    <property type="match status" value="1"/>
</dbReference>
<feature type="region of interest" description="Disordered" evidence="1">
    <location>
        <begin position="1"/>
        <end position="30"/>
    </location>
</feature>
<organism evidence="4 5">
    <name type="scientific">Actinomadura chokoriensis</name>
    <dbReference type="NCBI Taxonomy" id="454156"/>
    <lineage>
        <taxon>Bacteria</taxon>
        <taxon>Bacillati</taxon>
        <taxon>Actinomycetota</taxon>
        <taxon>Actinomycetes</taxon>
        <taxon>Streptosporangiales</taxon>
        <taxon>Thermomonosporaceae</taxon>
        <taxon>Actinomadura</taxon>
    </lineage>
</organism>
<dbReference type="EMBL" id="JAXCEH010000005">
    <property type="protein sequence ID" value="MFA1554384.1"/>
    <property type="molecule type" value="Genomic_DNA"/>
</dbReference>
<keyword evidence="2" id="KW-1133">Transmembrane helix</keyword>
<comment type="caution">
    <text evidence="4">The sequence shown here is derived from an EMBL/GenBank/DDBJ whole genome shotgun (WGS) entry which is preliminary data.</text>
</comment>
<dbReference type="Gene3D" id="3.40.50.1820">
    <property type="entry name" value="alpha/beta hydrolase"/>
    <property type="match status" value="1"/>
</dbReference>
<reference evidence="4 5" key="1">
    <citation type="submission" date="2023-11" db="EMBL/GenBank/DDBJ databases">
        <title>Actinomadura monticuli sp. nov., isolated from volcanic ash.</title>
        <authorList>
            <person name="Lee S.D."/>
            <person name="Yang H."/>
            <person name="Kim I.S."/>
        </authorList>
    </citation>
    <scope>NUCLEOTIDE SEQUENCE [LARGE SCALE GENOMIC DNA]</scope>
    <source>
        <strain evidence="4 5">DSM 45346</strain>
    </source>
</reference>
<evidence type="ECO:0000259" key="3">
    <source>
        <dbReference type="Pfam" id="PF00561"/>
    </source>
</evidence>
<dbReference type="InterPro" id="IPR029058">
    <property type="entry name" value="AB_hydrolase_fold"/>
</dbReference>
<keyword evidence="5" id="KW-1185">Reference proteome</keyword>
<evidence type="ECO:0000256" key="2">
    <source>
        <dbReference type="SAM" id="Phobius"/>
    </source>
</evidence>
<dbReference type="InterPro" id="IPR000073">
    <property type="entry name" value="AB_hydrolase_1"/>
</dbReference>
<keyword evidence="2" id="KW-0472">Membrane</keyword>
<dbReference type="SUPFAM" id="SSF53474">
    <property type="entry name" value="alpha/beta-Hydrolases"/>
    <property type="match status" value="1"/>
</dbReference>
<feature type="transmembrane region" description="Helical" evidence="2">
    <location>
        <begin position="34"/>
        <end position="55"/>
    </location>
</feature>